<evidence type="ECO:0000259" key="7">
    <source>
        <dbReference type="PROSITE" id="PS50950"/>
    </source>
</evidence>
<dbReference type="Pfam" id="PF21789">
    <property type="entry name" value="TNP-like_RNaseH_C"/>
    <property type="match status" value="1"/>
</dbReference>
<dbReference type="EMBL" id="VUJU01009727">
    <property type="protein sequence ID" value="KAF0718040.1"/>
    <property type="molecule type" value="Genomic_DNA"/>
</dbReference>
<feature type="domain" description="THAP-type" evidence="7">
    <location>
        <begin position="11"/>
        <end position="91"/>
    </location>
</feature>
<dbReference type="Proteomes" id="UP000478052">
    <property type="component" value="Unassembled WGS sequence"/>
</dbReference>
<dbReference type="Pfam" id="PF21787">
    <property type="entry name" value="TNP-like_RNaseH_N"/>
    <property type="match status" value="1"/>
</dbReference>
<evidence type="ECO:0000256" key="5">
    <source>
        <dbReference type="PROSITE-ProRule" id="PRU00309"/>
    </source>
</evidence>
<keyword evidence="1" id="KW-0479">Metal-binding</keyword>
<dbReference type="PROSITE" id="PS50950">
    <property type="entry name" value="ZF_THAP"/>
    <property type="match status" value="1"/>
</dbReference>
<evidence type="ECO:0000256" key="2">
    <source>
        <dbReference type="ARBA" id="ARBA00022771"/>
    </source>
</evidence>
<feature type="coiled-coil region" evidence="6">
    <location>
        <begin position="244"/>
        <end position="271"/>
    </location>
</feature>
<name>A0A6G0W2J6_APHCR</name>
<dbReference type="AlphaFoldDB" id="A0A6G0W2J6"/>
<keyword evidence="3" id="KW-0862">Zinc</keyword>
<keyword evidence="4 5" id="KW-0238">DNA-binding</keyword>
<dbReference type="InterPro" id="IPR006612">
    <property type="entry name" value="THAP_Znf"/>
</dbReference>
<dbReference type="Pfam" id="PF12017">
    <property type="entry name" value="Tnp_P_element"/>
    <property type="match status" value="1"/>
</dbReference>
<dbReference type="InterPro" id="IPR038441">
    <property type="entry name" value="THAP_Znf_sf"/>
</dbReference>
<dbReference type="Gene3D" id="6.20.210.20">
    <property type="entry name" value="THAP domain"/>
    <property type="match status" value="1"/>
</dbReference>
<protein>
    <submittedName>
        <fullName evidence="8">THAP-type domain-containing protein</fullName>
    </submittedName>
</protein>
<dbReference type="Pfam" id="PF21788">
    <property type="entry name" value="TNP-like_GBD"/>
    <property type="match status" value="1"/>
</dbReference>
<evidence type="ECO:0000256" key="3">
    <source>
        <dbReference type="ARBA" id="ARBA00022833"/>
    </source>
</evidence>
<evidence type="ECO:0000256" key="6">
    <source>
        <dbReference type="SAM" id="Coils"/>
    </source>
</evidence>
<proteinExistence type="predicted"/>
<organism evidence="8 9">
    <name type="scientific">Aphis craccivora</name>
    <name type="common">Cowpea aphid</name>
    <dbReference type="NCBI Taxonomy" id="307492"/>
    <lineage>
        <taxon>Eukaryota</taxon>
        <taxon>Metazoa</taxon>
        <taxon>Ecdysozoa</taxon>
        <taxon>Arthropoda</taxon>
        <taxon>Hexapoda</taxon>
        <taxon>Insecta</taxon>
        <taxon>Pterygota</taxon>
        <taxon>Neoptera</taxon>
        <taxon>Paraneoptera</taxon>
        <taxon>Hemiptera</taxon>
        <taxon>Sternorrhyncha</taxon>
        <taxon>Aphidomorpha</taxon>
        <taxon>Aphidoidea</taxon>
        <taxon>Aphididae</taxon>
        <taxon>Aphidini</taxon>
        <taxon>Aphis</taxon>
        <taxon>Aphis</taxon>
    </lineage>
</organism>
<dbReference type="GO" id="GO:0003677">
    <property type="term" value="F:DNA binding"/>
    <property type="evidence" value="ECO:0007669"/>
    <property type="project" value="UniProtKB-UniRule"/>
</dbReference>
<dbReference type="InterPro" id="IPR048366">
    <property type="entry name" value="TNP-like_GBD"/>
</dbReference>
<dbReference type="SMART" id="SM00692">
    <property type="entry name" value="DM3"/>
    <property type="match status" value="1"/>
</dbReference>
<dbReference type="PANTHER" id="PTHR47577">
    <property type="entry name" value="THAP DOMAIN-CONTAINING PROTEIN 6"/>
    <property type="match status" value="1"/>
</dbReference>
<evidence type="ECO:0000313" key="9">
    <source>
        <dbReference type="Proteomes" id="UP000478052"/>
    </source>
</evidence>
<sequence length="962" mass="109702">MFSLWFKTYIMVQKCCVTGCSSQRTVNLGLKLHRFPKEKELRDKWVAGLNKNYIFSPSIHTRICSRHFKVSDYVTNFGTKKLKSDAIPSIFYSPRILLNEFEGTVDNDTVSSTSTEKNNLLEGDELLAQNLETEHIPTIVTSSRNEILYQATAISIATIGWHIFTLIIELEHNYCKHTSPSSPITSVENKLLKSMLTKSSTSLRKKKLMRYCGDFEEKDLETPRKRKLFWNIYQRTNQIKQKKIKVLKQKNLRLKLKVNTLNNLVDDLQRKNKITANCSHLLKSIGSEEEKHLLMRQLRISKGKLITPELRKFALTLHFYSPSAYTYVRNIFSKSLPDISTLRKWCTAVNGLPGITKESVKAISHVQWTGTRHQGYVDYGPGGSTESVDNLPYAKDALVFVVVGMNTAWKIPVAYYLIKGITAEEKANILRSCLVELQETGIIIKSLTFDGAANNLAMANVLGASLYYPDLKPYFKHPVTQDTVHIILDPCHMVKLLRNTLGDWGLLFNSNNEAIKWNYFKKLWSSCSYQNKNTTHSLLQGEDEKMKVNLAVQMFSNSVADAILYCKNDLQMAEFDGAEPTVEFCRRINNIFDILNTRNYLSKSPYNKPISNFSKQEIIIYIEDSIKYLESLQCLEKKPKIGLRSIIKSERKTGFIGLIVSLTSLCNLTKELISTGQLSFILSYKFSQDHIEMLFSAIRARGGYNNNPTVAQFEAAYKAIIIHAEVKSSSNANCMALDDTSVLRVSSVKKNKEDQQKELLDLLCTAGTNDIGDDVLTVYQHNAFIDDIVAYIAGFVVRKLKKNILCLVCAAELESESSGSQLLDRKNRGGLVKAKRTVREFTQIDKSNTVNKITLSAMKYINMEKHFENLSTHILDQEPLNNHLLQLIKHILNYYITIRLHHIINSSNEIDDKIRSYYTKLILFKHQVLNNVNYIPLVNIHHGSNTDYVLLSVILSKEKPNH</sequence>
<dbReference type="SMART" id="SM00980">
    <property type="entry name" value="THAP"/>
    <property type="match status" value="1"/>
</dbReference>
<gene>
    <name evidence="8" type="ORF">FWK35_00025341</name>
</gene>
<keyword evidence="9" id="KW-1185">Reference proteome</keyword>
<evidence type="ECO:0000313" key="8">
    <source>
        <dbReference type="EMBL" id="KAF0718040.1"/>
    </source>
</evidence>
<dbReference type="InterPro" id="IPR048365">
    <property type="entry name" value="TNP-like_RNaseH_N"/>
</dbReference>
<dbReference type="OrthoDB" id="6621548at2759"/>
<evidence type="ECO:0000256" key="4">
    <source>
        <dbReference type="ARBA" id="ARBA00023125"/>
    </source>
</evidence>
<dbReference type="PANTHER" id="PTHR47577:SF2">
    <property type="entry name" value="THAP DOMAIN CONTAINING 9"/>
    <property type="match status" value="1"/>
</dbReference>
<reference evidence="8 9" key="1">
    <citation type="submission" date="2019-08" db="EMBL/GenBank/DDBJ databases">
        <title>Whole genome of Aphis craccivora.</title>
        <authorList>
            <person name="Voronova N.V."/>
            <person name="Shulinski R.S."/>
            <person name="Bandarenka Y.V."/>
            <person name="Zhorov D.G."/>
            <person name="Warner D."/>
        </authorList>
    </citation>
    <scope>NUCLEOTIDE SEQUENCE [LARGE SCALE GENOMIC DNA]</scope>
    <source>
        <strain evidence="8">180601</strain>
        <tissue evidence="8">Whole Body</tissue>
    </source>
</reference>
<keyword evidence="6" id="KW-0175">Coiled coil</keyword>
<keyword evidence="2 5" id="KW-0863">Zinc-finger</keyword>
<dbReference type="Pfam" id="PF05485">
    <property type="entry name" value="THAP"/>
    <property type="match status" value="1"/>
</dbReference>
<evidence type="ECO:0000256" key="1">
    <source>
        <dbReference type="ARBA" id="ARBA00022723"/>
    </source>
</evidence>
<dbReference type="InterPro" id="IPR048367">
    <property type="entry name" value="TNP-like_RNaseH_C"/>
</dbReference>
<accession>A0A6G0W2J6</accession>
<dbReference type="InterPro" id="IPR021896">
    <property type="entry name" value="THAP9-like_HTH"/>
</dbReference>
<comment type="caution">
    <text evidence="8">The sequence shown here is derived from an EMBL/GenBank/DDBJ whole genome shotgun (WGS) entry which is preliminary data.</text>
</comment>
<dbReference type="GO" id="GO:0008270">
    <property type="term" value="F:zinc ion binding"/>
    <property type="evidence" value="ECO:0007669"/>
    <property type="project" value="UniProtKB-KW"/>
</dbReference>
<dbReference type="SUPFAM" id="SSF57716">
    <property type="entry name" value="Glucocorticoid receptor-like (DNA-binding domain)"/>
    <property type="match status" value="1"/>
</dbReference>